<name>A0ABZ0HIQ5_TRISK</name>
<reference evidence="1 2" key="1">
    <citation type="submission" date="2023-10" db="EMBL/GenBank/DDBJ databases">
        <title>Eight complete genome sequences of bacteria isolated from laboratory stock of Giant Kelp gametophytes.</title>
        <authorList>
            <person name="Tolentino B."/>
            <person name="Nuzhdin S."/>
        </authorList>
    </citation>
    <scope>NUCLEOTIDE SEQUENCE [LARGE SCALE GENOMIC DNA]</scope>
    <source>
        <strain evidence="1 2">LC.270.F.C4</strain>
    </source>
</reference>
<evidence type="ECO:0000313" key="1">
    <source>
        <dbReference type="EMBL" id="WOI34050.1"/>
    </source>
</evidence>
<protein>
    <submittedName>
        <fullName evidence="1">Uncharacterized protein</fullName>
    </submittedName>
</protein>
<accession>A0ABZ0HIQ5</accession>
<keyword evidence="2" id="KW-1185">Reference proteome</keyword>
<organism evidence="1 2">
    <name type="scientific">Tritonibacter scottomollicae</name>
    <name type="common">Epibacterium scottomollicae</name>
    <dbReference type="NCBI Taxonomy" id="483013"/>
    <lineage>
        <taxon>Bacteria</taxon>
        <taxon>Pseudomonadati</taxon>
        <taxon>Pseudomonadota</taxon>
        <taxon>Alphaproteobacteria</taxon>
        <taxon>Rhodobacterales</taxon>
        <taxon>Paracoccaceae</taxon>
        <taxon>Tritonibacter</taxon>
    </lineage>
</organism>
<proteinExistence type="predicted"/>
<gene>
    <name evidence="1" type="ORF">R1T40_04770</name>
</gene>
<dbReference type="EMBL" id="CP136704">
    <property type="protein sequence ID" value="WOI34050.1"/>
    <property type="molecule type" value="Genomic_DNA"/>
</dbReference>
<dbReference type="Proteomes" id="UP001302666">
    <property type="component" value="Chromosome"/>
</dbReference>
<sequence length="93" mass="10111">MDDTLRCLDQLNPDAISRLVAAGENDWTNAVAKRREAAGLADTIANGFAKAVENLSQQQLLSRSLIDDGTSGRMFIQTASKETQSKFLVVLTK</sequence>
<evidence type="ECO:0000313" key="2">
    <source>
        <dbReference type="Proteomes" id="UP001302666"/>
    </source>
</evidence>